<dbReference type="Gene3D" id="3.40.50.10810">
    <property type="entry name" value="Tandem AAA-ATPase domain"/>
    <property type="match status" value="1"/>
</dbReference>
<evidence type="ECO:0000259" key="7">
    <source>
        <dbReference type="PROSITE" id="PS50089"/>
    </source>
</evidence>
<comment type="caution">
    <text evidence="9">The sequence shown here is derived from an EMBL/GenBank/DDBJ whole genome shotgun (WGS) entry which is preliminary data.</text>
</comment>
<evidence type="ECO:0000259" key="8">
    <source>
        <dbReference type="PROSITE" id="PS51194"/>
    </source>
</evidence>
<evidence type="ECO:0000256" key="6">
    <source>
        <dbReference type="SAM" id="MobiDB-lite"/>
    </source>
</evidence>
<gene>
    <name evidence="9" type="ORF">Malapachy_3481</name>
</gene>
<dbReference type="Gene3D" id="3.30.40.10">
    <property type="entry name" value="Zinc/RING finger domain, C3HC4 (zinc finger)"/>
    <property type="match status" value="1"/>
</dbReference>
<dbReference type="GeneID" id="28729825"/>
<dbReference type="InterPro" id="IPR014001">
    <property type="entry name" value="Helicase_ATP-bd"/>
</dbReference>
<evidence type="ECO:0000256" key="4">
    <source>
        <dbReference type="PROSITE-ProRule" id="PRU00175"/>
    </source>
</evidence>
<accession>A0A0M8MPP5</accession>
<dbReference type="CDD" id="cd16449">
    <property type="entry name" value="RING-HC"/>
    <property type="match status" value="1"/>
</dbReference>
<dbReference type="VEuPathDB" id="FungiDB:Malapachy_3481"/>
<keyword evidence="9" id="KW-0347">Helicase</keyword>
<evidence type="ECO:0000256" key="2">
    <source>
        <dbReference type="ARBA" id="ARBA00022801"/>
    </source>
</evidence>
<evidence type="ECO:0000313" key="9">
    <source>
        <dbReference type="EMBL" id="KOS15838.1"/>
    </source>
</evidence>
<dbReference type="Pfam" id="PF13923">
    <property type="entry name" value="zf-C3HC4_2"/>
    <property type="match status" value="1"/>
</dbReference>
<feature type="region of interest" description="Disordered" evidence="6">
    <location>
        <begin position="724"/>
        <end position="745"/>
    </location>
</feature>
<keyword evidence="4" id="KW-0863">Zinc-finger</keyword>
<keyword evidence="4" id="KW-0862">Zinc</keyword>
<dbReference type="GO" id="GO:0008270">
    <property type="term" value="F:zinc ion binding"/>
    <property type="evidence" value="ECO:0007669"/>
    <property type="project" value="UniProtKB-KW"/>
</dbReference>
<dbReference type="InterPro" id="IPR001650">
    <property type="entry name" value="Helicase_C-like"/>
</dbReference>
<reference evidence="9 10" key="1">
    <citation type="submission" date="2015-07" db="EMBL/GenBank/DDBJ databases">
        <title>Draft Genome Sequence of Malassezia furfur CBS1878 and Malassezia pachydermatis CBS1879.</title>
        <authorList>
            <person name="Triana S."/>
            <person name="Ohm R."/>
            <person name="Gonzalez A."/>
            <person name="DeCock H."/>
            <person name="Restrepo S."/>
            <person name="Celis A."/>
        </authorList>
    </citation>
    <scope>NUCLEOTIDE SEQUENCE [LARGE SCALE GENOMIC DNA]</scope>
    <source>
        <strain evidence="9 10">CBS 1879</strain>
    </source>
</reference>
<evidence type="ECO:0000256" key="5">
    <source>
        <dbReference type="SAM" id="Coils"/>
    </source>
</evidence>
<dbReference type="GO" id="GO:0005634">
    <property type="term" value="C:nucleus"/>
    <property type="evidence" value="ECO:0007669"/>
    <property type="project" value="TreeGrafter"/>
</dbReference>
<dbReference type="InterPro" id="IPR052583">
    <property type="entry name" value="ATP-helicase/E3_Ub-Ligase"/>
</dbReference>
<dbReference type="Pfam" id="PF00176">
    <property type="entry name" value="SNF2-rel_dom"/>
    <property type="match status" value="1"/>
</dbReference>
<dbReference type="GO" id="GO:0000209">
    <property type="term" value="P:protein polyubiquitination"/>
    <property type="evidence" value="ECO:0007669"/>
    <property type="project" value="TreeGrafter"/>
</dbReference>
<dbReference type="InterPro" id="IPR000330">
    <property type="entry name" value="SNF2_N"/>
</dbReference>
<dbReference type="OrthoDB" id="5330228at2759"/>
<keyword evidence="3" id="KW-0067">ATP-binding</keyword>
<sequence length="1381" mass="154736">MQAGHLMHPSHAALLDVLPTSPSRDTEEGVAPIVTLPLDPTSARWIQAMLALPASYTYDATLTWHETQLHLHMHIVAIPPSCWAAQTPVVADRLRAIVEYVNTRDGIPIPTLSLEGSAEAGAALVYESLARRESDPATQMPMAEQPRHLQATLLPFQRRSVSFLLEREVPVSQRHILRRACGPWWLQVGQAPLYFHVLSGQLTVDQTLASWDVAGAILAEEMGLGKTVEVLSLLLERQDPTRGTRPAYYDAANDVDVQPVGATLIVSPETLRRQWLDEIAQHAPTLRVYSYTGHRQAQKDYEAAQCTTWGAWTQSIDVMVVSFETLARELAASHAAPVRQLRQPSKYERPRSPLVQLEFLRVVMDEVQLVGGNAAKTMGLIHRTCSLAVSGTPVRRWADVRTSLWFLGLVSPKATPKVWARILSPAMAPYVYDVLAQVGIRHTKAQVAHEMVLPLQTRYLVPVDFTHVETAFYKDVWHASLAALHLDADGAPLTEDWELDASVLRAQLIRLRQACTHPHVAMRGGHVLGSGDAPLGVVNLHRIEHVLAQMMEATRHELLTQKHNLMAKRIYRATILLFAPWDELQTQMNAGLRQAHAAPEALAYGHILQSRTRLDVVRDQLETLLPEAQAQVAQLEQAMQAAQEQGPLYRFTSDELTALAQWEQHGSVGELPDGLSHGTWRLRQQYIAALKSRQRHWLQVVHRIQQFSGHCYFQLGEAVRATEAPVKKEEEGEPPAPSQVSVPPTIWTPKEDEAYQAAELTRQRLLAEAREAVEQALHTWHVYQPELVPWTRPTLHATPAIAGRSVLEAIEARLDMLRDHAALVWDWRTQIATRLSRPVNREVNKAREDDDMYAENLDAQIEAETLMEMYRPLLAQRDELVTGRIALGATARPQLFVELDRALRSARSRRFAFHGQEEADDPPEGVEDEDVRQAKRLQLQHFRTLEQARQKVILPPGDPPLTMLVAALRDVRDASTRQEDIQLLTVIHAQLQTLVREQTPWLEKLRREQMLLQTLFNARAIYFKQMQELSDQVQDPDMPQGPWMGVCAALAQEKSIRQSIGSLEGRLRYLTHVERMQQDETQDSEARQCFICTNTMDTGVLTNACGHVCCETCFHAWMRRGHRTCPLCKTRIAPRDIHRIVYRAADGPQLPGSKLDTGSSMFHVLPTETRQALLAQPLPAEGSHGTKLDLLLRHLVYLQRTTGEKSLVFSSFARGLDLVAESLEQHGLRYARIDGTGGKRAGAAVDAFQHDPDVRVLLLHSEAQSAGLNLLAATHLFLLEPLLNYAMELQAMGRVHRIGQTRPTFVYGYMVRDTVEERIVGMAAARSQSLYLDTGADADSAVVQAAHLAQAHDISREARRGDLIGAPDDLLACLFPQHIGT</sequence>
<dbReference type="InterPro" id="IPR001841">
    <property type="entry name" value="Znf_RING"/>
</dbReference>
<keyword evidence="10" id="KW-1185">Reference proteome</keyword>
<dbReference type="InterPro" id="IPR027417">
    <property type="entry name" value="P-loop_NTPase"/>
</dbReference>
<dbReference type="PROSITE" id="PS51194">
    <property type="entry name" value="HELICASE_CTER"/>
    <property type="match status" value="1"/>
</dbReference>
<dbReference type="SMART" id="SM00487">
    <property type="entry name" value="DEXDc"/>
    <property type="match status" value="1"/>
</dbReference>
<dbReference type="GO" id="GO:0004386">
    <property type="term" value="F:helicase activity"/>
    <property type="evidence" value="ECO:0007669"/>
    <property type="project" value="UniProtKB-KW"/>
</dbReference>
<dbReference type="Gene3D" id="3.40.50.300">
    <property type="entry name" value="P-loop containing nucleotide triphosphate hydrolases"/>
    <property type="match status" value="1"/>
</dbReference>
<dbReference type="InterPro" id="IPR049730">
    <property type="entry name" value="SNF2/RAD54-like_C"/>
</dbReference>
<dbReference type="CDD" id="cd18793">
    <property type="entry name" value="SF2_C_SNF"/>
    <property type="match status" value="1"/>
</dbReference>
<dbReference type="RefSeq" id="XP_017993470.1">
    <property type="nucleotide sequence ID" value="XM_018137949.1"/>
</dbReference>
<evidence type="ECO:0000256" key="1">
    <source>
        <dbReference type="ARBA" id="ARBA00022741"/>
    </source>
</evidence>
<feature type="domain" description="RING-type" evidence="7">
    <location>
        <begin position="1089"/>
        <end position="1129"/>
    </location>
</feature>
<dbReference type="PANTHER" id="PTHR45865:SF1">
    <property type="entry name" value="E3 UBIQUITIN-PROTEIN LIGASE SHPRH"/>
    <property type="match status" value="1"/>
</dbReference>
<organism evidence="9 10">
    <name type="scientific">Malassezia pachydermatis</name>
    <dbReference type="NCBI Taxonomy" id="77020"/>
    <lineage>
        <taxon>Eukaryota</taxon>
        <taxon>Fungi</taxon>
        <taxon>Dikarya</taxon>
        <taxon>Basidiomycota</taxon>
        <taxon>Ustilaginomycotina</taxon>
        <taxon>Malasseziomycetes</taxon>
        <taxon>Malasseziales</taxon>
        <taxon>Malasseziaceae</taxon>
        <taxon>Malassezia</taxon>
    </lineage>
</organism>
<evidence type="ECO:0000256" key="3">
    <source>
        <dbReference type="ARBA" id="ARBA00022840"/>
    </source>
</evidence>
<dbReference type="EMBL" id="LGAV01000001">
    <property type="protein sequence ID" value="KOS15838.1"/>
    <property type="molecule type" value="Genomic_DNA"/>
</dbReference>
<dbReference type="GO" id="GO:0005524">
    <property type="term" value="F:ATP binding"/>
    <property type="evidence" value="ECO:0007669"/>
    <property type="project" value="InterPro"/>
</dbReference>
<dbReference type="GO" id="GO:0061630">
    <property type="term" value="F:ubiquitin protein ligase activity"/>
    <property type="evidence" value="ECO:0007669"/>
    <property type="project" value="TreeGrafter"/>
</dbReference>
<dbReference type="SUPFAM" id="SSF52540">
    <property type="entry name" value="P-loop containing nucleoside triphosphate hydrolases"/>
    <property type="match status" value="2"/>
</dbReference>
<name>A0A0M8MPP5_9BASI</name>
<evidence type="ECO:0000313" key="10">
    <source>
        <dbReference type="Proteomes" id="UP000037751"/>
    </source>
</evidence>
<keyword evidence="5" id="KW-0175">Coiled coil</keyword>
<dbReference type="InterPro" id="IPR013083">
    <property type="entry name" value="Znf_RING/FYVE/PHD"/>
</dbReference>
<dbReference type="SMART" id="SM00490">
    <property type="entry name" value="HELICc"/>
    <property type="match status" value="1"/>
</dbReference>
<dbReference type="Pfam" id="PF26021">
    <property type="entry name" value="Ferritin_C144_05"/>
    <property type="match status" value="1"/>
</dbReference>
<dbReference type="GO" id="GO:0006974">
    <property type="term" value="P:DNA damage response"/>
    <property type="evidence" value="ECO:0007669"/>
    <property type="project" value="TreeGrafter"/>
</dbReference>
<dbReference type="PANTHER" id="PTHR45865">
    <property type="entry name" value="E3 UBIQUITIN-PROTEIN LIGASE SHPRH FAMILY MEMBER"/>
    <property type="match status" value="1"/>
</dbReference>
<feature type="coiled-coil region" evidence="5">
    <location>
        <begin position="618"/>
        <end position="645"/>
    </location>
</feature>
<proteinExistence type="predicted"/>
<dbReference type="PROSITE" id="PS50089">
    <property type="entry name" value="ZF_RING_2"/>
    <property type="match status" value="1"/>
</dbReference>
<keyword evidence="2" id="KW-0378">Hydrolase</keyword>
<keyword evidence="4" id="KW-0479">Metal-binding</keyword>
<dbReference type="SMART" id="SM00184">
    <property type="entry name" value="RING"/>
    <property type="match status" value="1"/>
</dbReference>
<feature type="domain" description="Helicase C-terminal" evidence="8">
    <location>
        <begin position="1190"/>
        <end position="1349"/>
    </location>
</feature>
<keyword evidence="1" id="KW-0547">Nucleotide-binding</keyword>
<dbReference type="Proteomes" id="UP000037751">
    <property type="component" value="Unassembled WGS sequence"/>
</dbReference>
<dbReference type="STRING" id="77020.A0A0M8MPP5"/>
<dbReference type="GO" id="GO:0016787">
    <property type="term" value="F:hydrolase activity"/>
    <property type="evidence" value="ECO:0007669"/>
    <property type="project" value="UniProtKB-KW"/>
</dbReference>
<protein>
    <submittedName>
        <fullName evidence="9">Dead box-containing helicase-like transcription factor</fullName>
    </submittedName>
</protein>
<dbReference type="SUPFAM" id="SSF57850">
    <property type="entry name" value="RING/U-box"/>
    <property type="match status" value="1"/>
</dbReference>
<dbReference type="Pfam" id="PF00271">
    <property type="entry name" value="Helicase_C"/>
    <property type="match status" value="1"/>
</dbReference>
<dbReference type="InterPro" id="IPR038718">
    <property type="entry name" value="SNF2-like_sf"/>
</dbReference>
<dbReference type="InterPro" id="IPR059033">
    <property type="entry name" value="C144_05_dom"/>
</dbReference>